<keyword evidence="4" id="KW-1185">Reference proteome</keyword>
<dbReference type="RefSeq" id="WP_121227676.1">
    <property type="nucleotide sequence ID" value="NZ_JBIUBA010000016.1"/>
</dbReference>
<dbReference type="InterPro" id="IPR012312">
    <property type="entry name" value="Hemerythrin-like"/>
</dbReference>
<dbReference type="Gene3D" id="1.20.120.520">
    <property type="entry name" value="nmb1532 protein domain like"/>
    <property type="match status" value="1"/>
</dbReference>
<dbReference type="OrthoDB" id="8225825at2"/>
<gene>
    <name evidence="3" type="ORF">DFJ66_7036</name>
</gene>
<evidence type="ECO:0000313" key="3">
    <source>
        <dbReference type="EMBL" id="RKT73699.1"/>
    </source>
</evidence>
<feature type="domain" description="Hemerythrin-like" evidence="2">
    <location>
        <begin position="11"/>
        <end position="133"/>
    </location>
</feature>
<organism evidence="3 4">
    <name type="scientific">Saccharothrix variisporea</name>
    <dbReference type="NCBI Taxonomy" id="543527"/>
    <lineage>
        <taxon>Bacteria</taxon>
        <taxon>Bacillati</taxon>
        <taxon>Actinomycetota</taxon>
        <taxon>Actinomycetes</taxon>
        <taxon>Pseudonocardiales</taxon>
        <taxon>Pseudonocardiaceae</taxon>
        <taxon>Saccharothrix</taxon>
    </lineage>
</organism>
<dbReference type="Proteomes" id="UP000272729">
    <property type="component" value="Unassembled WGS sequence"/>
</dbReference>
<dbReference type="Pfam" id="PF01814">
    <property type="entry name" value="Hemerythrin"/>
    <property type="match status" value="1"/>
</dbReference>
<feature type="region of interest" description="Disordered" evidence="1">
    <location>
        <begin position="145"/>
        <end position="164"/>
    </location>
</feature>
<evidence type="ECO:0000259" key="2">
    <source>
        <dbReference type="Pfam" id="PF01814"/>
    </source>
</evidence>
<name>A0A495XIX1_9PSEU</name>
<feature type="compositionally biased region" description="Polar residues" evidence="1">
    <location>
        <begin position="153"/>
        <end position="164"/>
    </location>
</feature>
<reference evidence="3 4" key="1">
    <citation type="submission" date="2018-10" db="EMBL/GenBank/DDBJ databases">
        <title>Sequencing the genomes of 1000 actinobacteria strains.</title>
        <authorList>
            <person name="Klenk H.-P."/>
        </authorList>
    </citation>
    <scope>NUCLEOTIDE SEQUENCE [LARGE SCALE GENOMIC DNA]</scope>
    <source>
        <strain evidence="3 4">DSM 43911</strain>
    </source>
</reference>
<dbReference type="EMBL" id="RBXR01000001">
    <property type="protein sequence ID" value="RKT73699.1"/>
    <property type="molecule type" value="Genomic_DNA"/>
</dbReference>
<dbReference type="AlphaFoldDB" id="A0A495XIX1"/>
<accession>A0A495XIX1</accession>
<sequence length="164" mass="17864">MTDRLVAFGNQLVRTHIALREQLADLRDDLDAWLDGDRLVDLRAHCLAFCGAITYHHTAEDGRGFPVLTAHHPELAPVVEELVADHRIIVAGLNRLAEVLENPDPATVASEVDTVAALLETHFTYEERKIVAALNALDPEDAQADDLRAATTLPGQDTEASSAN</sequence>
<evidence type="ECO:0000256" key="1">
    <source>
        <dbReference type="SAM" id="MobiDB-lite"/>
    </source>
</evidence>
<comment type="caution">
    <text evidence="3">The sequence shown here is derived from an EMBL/GenBank/DDBJ whole genome shotgun (WGS) entry which is preliminary data.</text>
</comment>
<proteinExistence type="predicted"/>
<evidence type="ECO:0000313" key="4">
    <source>
        <dbReference type="Proteomes" id="UP000272729"/>
    </source>
</evidence>
<protein>
    <submittedName>
        <fullName evidence="3">Hemerythrin HHE cation binding domain-containing protein</fullName>
    </submittedName>
</protein>